<evidence type="ECO:0000313" key="1">
    <source>
        <dbReference type="EMBL" id="KAK3080585.1"/>
    </source>
</evidence>
<name>A0ACC3DUW0_9PEZI</name>
<proteinExistence type="predicted"/>
<reference evidence="1" key="1">
    <citation type="submission" date="2024-09" db="EMBL/GenBank/DDBJ databases">
        <title>Black Yeasts Isolated from many extreme environments.</title>
        <authorList>
            <person name="Coleine C."/>
            <person name="Stajich J.E."/>
            <person name="Selbmann L."/>
        </authorList>
    </citation>
    <scope>NUCLEOTIDE SEQUENCE</scope>
    <source>
        <strain evidence="1">CCFEE 5737</strain>
    </source>
</reference>
<comment type="caution">
    <text evidence="1">The sequence shown here is derived from an EMBL/GenBank/DDBJ whole genome shotgun (WGS) entry which is preliminary data.</text>
</comment>
<dbReference type="Proteomes" id="UP001186974">
    <property type="component" value="Unassembled WGS sequence"/>
</dbReference>
<gene>
    <name evidence="1" type="ORF">LTS18_015078</name>
</gene>
<keyword evidence="2" id="KW-1185">Reference proteome</keyword>
<accession>A0ACC3DUW0</accession>
<evidence type="ECO:0000313" key="2">
    <source>
        <dbReference type="Proteomes" id="UP001186974"/>
    </source>
</evidence>
<protein>
    <submittedName>
        <fullName evidence="1">Uncharacterized protein</fullName>
    </submittedName>
</protein>
<organism evidence="1 2">
    <name type="scientific">Coniosporium uncinatum</name>
    <dbReference type="NCBI Taxonomy" id="93489"/>
    <lineage>
        <taxon>Eukaryota</taxon>
        <taxon>Fungi</taxon>
        <taxon>Dikarya</taxon>
        <taxon>Ascomycota</taxon>
        <taxon>Pezizomycotina</taxon>
        <taxon>Dothideomycetes</taxon>
        <taxon>Dothideomycetes incertae sedis</taxon>
        <taxon>Coniosporium</taxon>
    </lineage>
</organism>
<sequence>MPIPQGFWSEVSDTLAPTYLPRGQTSHPRASPGLASLSGLHKQARMLLVLPELDTLAEQSETWVRKVVAEGRGADLRVERFKGRKHGWTQMPEGWLDEEEKRTRVESFADAVRFTRDMWEGKKMEGKA</sequence>
<dbReference type="EMBL" id="JAWDJW010000495">
    <property type="protein sequence ID" value="KAK3080585.1"/>
    <property type="molecule type" value="Genomic_DNA"/>
</dbReference>